<keyword evidence="3" id="KW-1185">Reference proteome</keyword>
<proteinExistence type="predicted"/>
<feature type="region of interest" description="Disordered" evidence="1">
    <location>
        <begin position="1"/>
        <end position="63"/>
    </location>
</feature>
<feature type="compositionally biased region" description="Polar residues" evidence="1">
    <location>
        <begin position="1"/>
        <end position="19"/>
    </location>
</feature>
<reference evidence="2 3" key="1">
    <citation type="submission" date="2019-05" db="EMBL/GenBank/DDBJ databases">
        <title>Another draft genome of Portunus trituberculatus and its Hox gene families provides insights of decapod evolution.</title>
        <authorList>
            <person name="Jeong J.-H."/>
            <person name="Song I."/>
            <person name="Kim S."/>
            <person name="Choi T."/>
            <person name="Kim D."/>
            <person name="Ryu S."/>
            <person name="Kim W."/>
        </authorList>
    </citation>
    <scope>NUCLEOTIDE SEQUENCE [LARGE SCALE GENOMIC DNA]</scope>
    <source>
        <tissue evidence="2">Muscle</tissue>
    </source>
</reference>
<organism evidence="2 3">
    <name type="scientific">Portunus trituberculatus</name>
    <name type="common">Swimming crab</name>
    <name type="synonym">Neptunus trituberculatus</name>
    <dbReference type="NCBI Taxonomy" id="210409"/>
    <lineage>
        <taxon>Eukaryota</taxon>
        <taxon>Metazoa</taxon>
        <taxon>Ecdysozoa</taxon>
        <taxon>Arthropoda</taxon>
        <taxon>Crustacea</taxon>
        <taxon>Multicrustacea</taxon>
        <taxon>Malacostraca</taxon>
        <taxon>Eumalacostraca</taxon>
        <taxon>Eucarida</taxon>
        <taxon>Decapoda</taxon>
        <taxon>Pleocyemata</taxon>
        <taxon>Brachyura</taxon>
        <taxon>Eubrachyura</taxon>
        <taxon>Portunoidea</taxon>
        <taxon>Portunidae</taxon>
        <taxon>Portuninae</taxon>
        <taxon>Portunus</taxon>
    </lineage>
</organism>
<evidence type="ECO:0000313" key="2">
    <source>
        <dbReference type="EMBL" id="MPC59153.1"/>
    </source>
</evidence>
<name>A0A5B7GNL1_PORTR</name>
<sequence length="63" mass="6607">MQSGRINDTQISASSSYDVSRTGPPSARSLTNSLYLPPPPPPTGAPAGGILSHEVPPEDRLKH</sequence>
<evidence type="ECO:0000313" key="3">
    <source>
        <dbReference type="Proteomes" id="UP000324222"/>
    </source>
</evidence>
<gene>
    <name evidence="2" type="ORF">E2C01_053168</name>
</gene>
<comment type="caution">
    <text evidence="2">The sequence shown here is derived from an EMBL/GenBank/DDBJ whole genome shotgun (WGS) entry which is preliminary data.</text>
</comment>
<dbReference type="Proteomes" id="UP000324222">
    <property type="component" value="Unassembled WGS sequence"/>
</dbReference>
<accession>A0A5B7GNL1</accession>
<dbReference type="AlphaFoldDB" id="A0A5B7GNL1"/>
<dbReference type="EMBL" id="VSRR010016309">
    <property type="protein sequence ID" value="MPC59153.1"/>
    <property type="molecule type" value="Genomic_DNA"/>
</dbReference>
<protein>
    <submittedName>
        <fullName evidence="2">Uncharacterized protein</fullName>
    </submittedName>
</protein>
<evidence type="ECO:0000256" key="1">
    <source>
        <dbReference type="SAM" id="MobiDB-lite"/>
    </source>
</evidence>